<comment type="catalytic activity">
    <reaction evidence="6">
        <text>D-sedoheptulose 7-phosphate = 2-epi-5-epi-valiolone + phosphate</text>
        <dbReference type="Rhea" id="RHEA:44184"/>
        <dbReference type="ChEBI" id="CHEBI:43474"/>
        <dbReference type="ChEBI" id="CHEBI:57483"/>
        <dbReference type="ChEBI" id="CHEBI:84187"/>
        <dbReference type="EC" id="4.2.3.152"/>
    </reaction>
</comment>
<evidence type="ECO:0000256" key="6">
    <source>
        <dbReference type="ARBA" id="ARBA00023993"/>
    </source>
</evidence>
<dbReference type="CDD" id="cd08199">
    <property type="entry name" value="EEVS"/>
    <property type="match status" value="1"/>
</dbReference>
<sequence>MPVSAQTDQIPEQGLFASEGPGGPWWRLNTRQPVSYEVRLHPRLLDPADPTLADAGAAAAQPAGQERRRLLVVESTVYELYGYEISRYFTEQKVDYEVLVIDAHERVKTMDLVMKVVAAMDGFGIVRRAEPVIAFGGGVLTDVAGLASSLYRRSTPHVRVPTTLVGMIDAGIGAKTGVNLGQHKNRLGAYHPAVTTLIDTQFLRTLDERHIANGLAEILKIALIKDAGLMELLESDGARLISERMQAADSLDQGRGAKEVIRRAIQGMLSELQPNLWEHRLTRLVDYGHSFSPAIEMRALPELLHGEAVCVDMAFCTVLARHRGWLTREQQDRIIRLMGELRLPSWHPVCTSALITRALQETTRHRDGRQRLPLPVGIGQACFVDDLSDTELVAALAELRELGHLREDVAL</sequence>
<dbReference type="GO" id="GO:0017000">
    <property type="term" value="P:antibiotic biosynthetic process"/>
    <property type="evidence" value="ECO:0007669"/>
    <property type="project" value="InterPro"/>
</dbReference>
<keyword evidence="4" id="KW-0520">NAD</keyword>
<dbReference type="InterPro" id="IPR035872">
    <property type="entry name" value="EEVS-like"/>
</dbReference>
<dbReference type="GO" id="GO:0003856">
    <property type="term" value="F:3-dehydroquinate synthase activity"/>
    <property type="evidence" value="ECO:0007669"/>
    <property type="project" value="TreeGrafter"/>
</dbReference>
<evidence type="ECO:0000256" key="1">
    <source>
        <dbReference type="ARBA" id="ARBA00001911"/>
    </source>
</evidence>
<dbReference type="PANTHER" id="PTHR43622">
    <property type="entry name" value="3-DEHYDROQUINATE SYNTHASE"/>
    <property type="match status" value="1"/>
</dbReference>
<evidence type="ECO:0000256" key="3">
    <source>
        <dbReference type="ARBA" id="ARBA00022741"/>
    </source>
</evidence>
<proteinExistence type="predicted"/>
<dbReference type="Pfam" id="PF01761">
    <property type="entry name" value="DHQ_synthase"/>
    <property type="match status" value="1"/>
</dbReference>
<evidence type="ECO:0000313" key="11">
    <source>
        <dbReference type="EMBL" id="ABL74380.1"/>
    </source>
</evidence>
<dbReference type="AlphaFoldDB" id="A1YPR1"/>
<dbReference type="GO" id="GO:0000166">
    <property type="term" value="F:nucleotide binding"/>
    <property type="evidence" value="ECO:0007669"/>
    <property type="project" value="UniProtKB-KW"/>
</dbReference>
<dbReference type="EC" id="4.2.3.152" evidence="7"/>
<dbReference type="InterPro" id="IPR056179">
    <property type="entry name" value="DHQS_C"/>
</dbReference>
<dbReference type="EMBL" id="EF120453">
    <property type="protein sequence ID" value="ABL74380.1"/>
    <property type="molecule type" value="Genomic_DNA"/>
</dbReference>
<evidence type="ECO:0000256" key="2">
    <source>
        <dbReference type="ARBA" id="ARBA00022723"/>
    </source>
</evidence>
<evidence type="ECO:0000313" key="12">
    <source>
        <dbReference type="EMBL" id="AGC24255.1"/>
    </source>
</evidence>
<organism evidence="11">
    <name type="scientific">Nonomuraea spiralis</name>
    <dbReference type="NCBI Taxonomy" id="46182"/>
    <lineage>
        <taxon>Bacteria</taxon>
        <taxon>Bacillati</taxon>
        <taxon>Actinomycetota</taxon>
        <taxon>Actinomycetes</taxon>
        <taxon>Streptosporangiales</taxon>
        <taxon>Streptosporangiaceae</taxon>
        <taxon>Nonomuraea</taxon>
    </lineage>
</organism>
<dbReference type="Gene3D" id="1.20.1090.10">
    <property type="entry name" value="Dehydroquinate synthase-like - alpha domain"/>
    <property type="match status" value="1"/>
</dbReference>
<name>A1YPR1_9ACTN</name>
<dbReference type="GO" id="GO:0046872">
    <property type="term" value="F:metal ion binding"/>
    <property type="evidence" value="ECO:0007669"/>
    <property type="project" value="UniProtKB-KW"/>
</dbReference>
<feature type="domain" description="3-dehydroquinate synthase N-terminal" evidence="9">
    <location>
        <begin position="99"/>
        <end position="212"/>
    </location>
</feature>
<protein>
    <recommendedName>
        <fullName evidence="8">2-epi-5-epi-valiolone synthase</fullName>
        <ecNumber evidence="7">4.2.3.152</ecNumber>
    </recommendedName>
</protein>
<evidence type="ECO:0000256" key="8">
    <source>
        <dbReference type="ARBA" id="ARBA00024092"/>
    </source>
</evidence>
<dbReference type="Gene3D" id="3.40.50.1970">
    <property type="match status" value="1"/>
</dbReference>
<evidence type="ECO:0000259" key="10">
    <source>
        <dbReference type="Pfam" id="PF24621"/>
    </source>
</evidence>
<evidence type="ECO:0000256" key="5">
    <source>
        <dbReference type="ARBA" id="ARBA00023239"/>
    </source>
</evidence>
<reference evidence="11" key="1">
    <citation type="journal article" date="2007" name="ChemBioChem">
        <title>A comparative analysis of the sugar phosphate cyclase superfamily involved in primary and secondary metabolism.</title>
        <authorList>
            <person name="Wu X."/>
            <person name="Flatt P.M."/>
            <person name="Schlorke O."/>
            <person name="Zeeck A."/>
            <person name="Dairi T."/>
            <person name="Mahmud T."/>
        </authorList>
    </citation>
    <scope>NUCLEOTIDE SEQUENCE</scope>
    <source>
        <strain evidence="11">MI178-34F18</strain>
    </source>
</reference>
<reference evidence="12" key="2">
    <citation type="submission" date="2012-07" db="EMBL/GenBank/DDBJ databases">
        <title>Isolation and Characterization of the Pyralomicin Biosynthetic Gene Cluster from Nonomuraea spiralis IMC A-0156.</title>
        <authorList>
            <person name="Flatt P.M."/>
            <person name="Wu X."/>
            <person name="Walters M."/>
            <person name="Perry S."/>
            <person name="Mahmud T."/>
        </authorList>
    </citation>
    <scope>NUCLEOTIDE SEQUENCE</scope>
    <source>
        <strain evidence="12">IMC A-0156</strain>
    </source>
</reference>
<dbReference type="PANTHER" id="PTHR43622:SF3">
    <property type="entry name" value="2-EPI-5-EPI-VALIOLONE SYNTHASE"/>
    <property type="match status" value="1"/>
</dbReference>
<keyword evidence="2" id="KW-0479">Metal-binding</keyword>
<keyword evidence="3" id="KW-0547">Nucleotide-binding</keyword>
<evidence type="ECO:0000256" key="7">
    <source>
        <dbReference type="ARBA" id="ARBA00024060"/>
    </source>
</evidence>
<dbReference type="InterPro" id="IPR050071">
    <property type="entry name" value="Dehydroquinate_synthase"/>
</dbReference>
<accession>A1YPR1</accession>
<dbReference type="EMBL" id="JX424761">
    <property type="protein sequence ID" value="AGC24255.1"/>
    <property type="molecule type" value="Genomic_DNA"/>
</dbReference>
<comment type="cofactor">
    <cofactor evidence="1">
        <name>NAD(+)</name>
        <dbReference type="ChEBI" id="CHEBI:57540"/>
    </cofactor>
</comment>
<dbReference type="InterPro" id="IPR030960">
    <property type="entry name" value="DHQS/DOIS_N"/>
</dbReference>
<gene>
    <name evidence="11" type="primary">prlA</name>
</gene>
<dbReference type="SUPFAM" id="SSF56796">
    <property type="entry name" value="Dehydroquinate synthase-like"/>
    <property type="match status" value="1"/>
</dbReference>
<evidence type="ECO:0000256" key="4">
    <source>
        <dbReference type="ARBA" id="ARBA00023027"/>
    </source>
</evidence>
<keyword evidence="5" id="KW-0456">Lyase</keyword>
<evidence type="ECO:0000259" key="9">
    <source>
        <dbReference type="Pfam" id="PF01761"/>
    </source>
</evidence>
<feature type="domain" description="3-dehydroquinate synthase C-terminal" evidence="10">
    <location>
        <begin position="214"/>
        <end position="354"/>
    </location>
</feature>
<dbReference type="Pfam" id="PF24621">
    <property type="entry name" value="DHQS_C"/>
    <property type="match status" value="1"/>
</dbReference>